<evidence type="ECO:0000313" key="18">
    <source>
        <dbReference type="Proteomes" id="UP000261560"/>
    </source>
</evidence>
<evidence type="ECO:0000256" key="11">
    <source>
        <dbReference type="ARBA" id="ARBA00023145"/>
    </source>
</evidence>
<keyword evidence="9" id="KW-0745">Spermidine biosynthesis</keyword>
<dbReference type="GO" id="GO:0004014">
    <property type="term" value="F:adenosylmethionine decarboxylase activity"/>
    <property type="evidence" value="ECO:0007669"/>
    <property type="project" value="UniProtKB-EC"/>
</dbReference>
<comment type="similarity">
    <text evidence="4">Belongs to the eukaryotic AdoMetDC family.</text>
</comment>
<feature type="compositionally biased region" description="Low complexity" evidence="16">
    <location>
        <begin position="336"/>
        <end position="358"/>
    </location>
</feature>
<evidence type="ECO:0000256" key="10">
    <source>
        <dbReference type="ARBA" id="ARBA00023115"/>
    </source>
</evidence>
<dbReference type="GO" id="GO:0006597">
    <property type="term" value="P:spermine biosynthetic process"/>
    <property type="evidence" value="ECO:0007669"/>
    <property type="project" value="InterPro"/>
</dbReference>
<keyword evidence="14" id="KW-0670">Pyruvate</keyword>
<evidence type="ECO:0000256" key="7">
    <source>
        <dbReference type="ARBA" id="ARBA00022793"/>
    </source>
</evidence>
<evidence type="ECO:0000256" key="4">
    <source>
        <dbReference type="ARBA" id="ARBA00008466"/>
    </source>
</evidence>
<feature type="region of interest" description="Disordered" evidence="16">
    <location>
        <begin position="336"/>
        <end position="365"/>
    </location>
</feature>
<evidence type="ECO:0000256" key="6">
    <source>
        <dbReference type="ARBA" id="ARBA00022691"/>
    </source>
</evidence>
<sequence length="365" mass="41247">MMEDNGAHFFEGTEKLLEVWFCRQDDTKGTGDLRSIPRFEWDKLLENVHCLIISVTKTDKQEAYILSESSMFVSKRRFILKTCGTTLLLQALVPLLELAREYCGFDTIENFFYSRKNFMKPAHQEFPHRNFQEEVDFLSQIFPNGAAYCMGRLNSDCWYLFTLDLPEYWENNQADQTLEVLMSDLDPAIMDQFYMKDGVSASDVTRMSGIRDLIPGSVIDATLFNPCGYSMNGMKTDGTYWTIHITPEPEFSYVSFETNLSQTSYDDLVRKVVEVFKPGKFVTTLFVNQVSPPSTLTFQVVTLYDPTPFSTSCSAPSVAASSPPIRSWRATSASTVSWPNSTTTTSSSQATLRTASRTSRAEVGG</sequence>
<dbReference type="PANTHER" id="PTHR11570:SF0">
    <property type="entry name" value="S-ADENOSYLMETHIONINE DECARBOXYLASE PROENZYME"/>
    <property type="match status" value="1"/>
</dbReference>
<keyword evidence="10" id="KW-0620">Polyamine biosynthesis</keyword>
<comment type="catalytic activity">
    <reaction evidence="15">
        <text>S-adenosyl-L-methionine + H(+) = S-adenosyl 3-(methylsulfanyl)propylamine + CO2</text>
        <dbReference type="Rhea" id="RHEA:15981"/>
        <dbReference type="ChEBI" id="CHEBI:15378"/>
        <dbReference type="ChEBI" id="CHEBI:16526"/>
        <dbReference type="ChEBI" id="CHEBI:57443"/>
        <dbReference type="ChEBI" id="CHEBI:59789"/>
        <dbReference type="EC" id="4.1.1.50"/>
    </reaction>
</comment>
<dbReference type="Proteomes" id="UP000261560">
    <property type="component" value="Unplaced"/>
</dbReference>
<dbReference type="UniPathway" id="UPA00331">
    <property type="reaction ID" value="UER00451"/>
</dbReference>
<protein>
    <recommendedName>
        <fullName evidence="5">adenosylmethionine decarboxylase</fullName>
        <ecNumber evidence="5">4.1.1.50</ecNumber>
    </recommendedName>
</protein>
<accession>A0A3B3BX38</accession>
<evidence type="ECO:0000256" key="13">
    <source>
        <dbReference type="ARBA" id="ARBA00023270"/>
    </source>
</evidence>
<dbReference type="FunFam" id="3.60.90.10:FF:000003">
    <property type="entry name" value="S-adenosylmethionine decarboxylase proenzyme"/>
    <property type="match status" value="1"/>
</dbReference>
<dbReference type="InterPro" id="IPR048283">
    <property type="entry name" value="AdoMetDC-like"/>
</dbReference>
<dbReference type="Ensembl" id="ENSOMET00000017006.1">
    <property type="protein sequence ID" value="ENSOMEP00000010256.1"/>
    <property type="gene ID" value="ENSOMEG00000011544.1"/>
</dbReference>
<dbReference type="PANTHER" id="PTHR11570">
    <property type="entry name" value="S-ADENOSYLMETHIONINE DECARBOXYLASE"/>
    <property type="match status" value="1"/>
</dbReference>
<keyword evidence="12" id="KW-0456">Lyase</keyword>
<dbReference type="InterPro" id="IPR016067">
    <property type="entry name" value="S-AdoMet_deCO2ase_core"/>
</dbReference>
<evidence type="ECO:0000256" key="14">
    <source>
        <dbReference type="ARBA" id="ARBA00023317"/>
    </source>
</evidence>
<dbReference type="AlphaFoldDB" id="A0A3B3BX38"/>
<keyword evidence="13" id="KW-0704">Schiff base</keyword>
<dbReference type="Pfam" id="PF01536">
    <property type="entry name" value="SAM_decarbox"/>
    <property type="match status" value="1"/>
</dbReference>
<evidence type="ECO:0000256" key="9">
    <source>
        <dbReference type="ARBA" id="ARBA00023066"/>
    </source>
</evidence>
<dbReference type="InterPro" id="IPR018166">
    <property type="entry name" value="S-AdoMet_deCO2ase_CS"/>
</dbReference>
<comment type="pathway">
    <text evidence="3">Amine and polyamine biosynthesis; S-adenosylmethioninamine biosynthesis; S-adenosylmethioninamine from S-adenosyl-L-methionine: step 1/1.</text>
</comment>
<keyword evidence="18" id="KW-1185">Reference proteome</keyword>
<name>A0A3B3BX38_ORYME</name>
<evidence type="ECO:0000256" key="15">
    <source>
        <dbReference type="ARBA" id="ARBA00048112"/>
    </source>
</evidence>
<evidence type="ECO:0000256" key="16">
    <source>
        <dbReference type="SAM" id="MobiDB-lite"/>
    </source>
</evidence>
<dbReference type="InterPro" id="IPR001985">
    <property type="entry name" value="S-AdoMet_decarboxylase_euk"/>
</dbReference>
<evidence type="ECO:0000256" key="5">
    <source>
        <dbReference type="ARBA" id="ARBA00012357"/>
    </source>
</evidence>
<evidence type="ECO:0000313" key="17">
    <source>
        <dbReference type="Ensembl" id="ENSOMEP00000010256.1"/>
    </source>
</evidence>
<organism evidence="17 18">
    <name type="scientific">Oryzias melastigma</name>
    <name type="common">Marine medaka</name>
    <dbReference type="NCBI Taxonomy" id="30732"/>
    <lineage>
        <taxon>Eukaryota</taxon>
        <taxon>Metazoa</taxon>
        <taxon>Chordata</taxon>
        <taxon>Craniata</taxon>
        <taxon>Vertebrata</taxon>
        <taxon>Euteleostomi</taxon>
        <taxon>Actinopterygii</taxon>
        <taxon>Neopterygii</taxon>
        <taxon>Teleostei</taxon>
        <taxon>Neoteleostei</taxon>
        <taxon>Acanthomorphata</taxon>
        <taxon>Ovalentaria</taxon>
        <taxon>Atherinomorphae</taxon>
        <taxon>Beloniformes</taxon>
        <taxon>Adrianichthyidae</taxon>
        <taxon>Oryziinae</taxon>
        <taxon>Oryzias</taxon>
    </lineage>
</organism>
<keyword evidence="6" id="KW-0949">S-adenosyl-L-methionine</keyword>
<keyword evidence="8" id="KW-0068">Autocatalytic cleavage</keyword>
<keyword evidence="7" id="KW-0210">Decarboxylase</keyword>
<dbReference type="NCBIfam" id="TIGR00535">
    <property type="entry name" value="SAM_DCase"/>
    <property type="match status" value="1"/>
</dbReference>
<evidence type="ECO:0000256" key="2">
    <source>
        <dbReference type="ARBA" id="ARBA00002587"/>
    </source>
</evidence>
<dbReference type="PaxDb" id="30732-ENSOMEP00000010256"/>
<dbReference type="PROSITE" id="PS01336">
    <property type="entry name" value="ADOMETDC"/>
    <property type="match status" value="1"/>
</dbReference>
<reference evidence="17" key="1">
    <citation type="submission" date="2025-08" db="UniProtKB">
        <authorList>
            <consortium name="Ensembl"/>
        </authorList>
    </citation>
    <scope>IDENTIFICATION</scope>
</reference>
<dbReference type="GeneTree" id="ENSGT00390000011776"/>
<dbReference type="GO" id="GO:0005829">
    <property type="term" value="C:cytosol"/>
    <property type="evidence" value="ECO:0007669"/>
    <property type="project" value="TreeGrafter"/>
</dbReference>
<dbReference type="EC" id="4.1.1.50" evidence="5"/>
<dbReference type="SUPFAM" id="SSF56276">
    <property type="entry name" value="S-adenosylmethionine decarboxylase"/>
    <property type="match status" value="1"/>
</dbReference>
<keyword evidence="11" id="KW-0865">Zymogen</keyword>
<evidence type="ECO:0000256" key="8">
    <source>
        <dbReference type="ARBA" id="ARBA00022813"/>
    </source>
</evidence>
<dbReference type="STRING" id="30732.ENSOMEP00000010256"/>
<comment type="cofactor">
    <cofactor evidence="1">
        <name>pyruvate</name>
        <dbReference type="ChEBI" id="CHEBI:15361"/>
    </cofactor>
</comment>
<evidence type="ECO:0000256" key="12">
    <source>
        <dbReference type="ARBA" id="ARBA00023239"/>
    </source>
</evidence>
<dbReference type="GO" id="GO:0008295">
    <property type="term" value="P:spermidine biosynthetic process"/>
    <property type="evidence" value="ECO:0007669"/>
    <property type="project" value="UniProtKB-KW"/>
</dbReference>
<evidence type="ECO:0000256" key="3">
    <source>
        <dbReference type="ARBA" id="ARBA00004911"/>
    </source>
</evidence>
<evidence type="ECO:0000256" key="1">
    <source>
        <dbReference type="ARBA" id="ARBA00001928"/>
    </source>
</evidence>
<proteinExistence type="inferred from homology"/>
<reference evidence="17" key="2">
    <citation type="submission" date="2025-09" db="UniProtKB">
        <authorList>
            <consortium name="Ensembl"/>
        </authorList>
    </citation>
    <scope>IDENTIFICATION</scope>
</reference>
<comment type="function">
    <text evidence="2">Essential for biosynthesis of the polyamines spermidine and spermine. Promotes maintenance and self-renewal of embryonic stem cells, by maintaining spermine levels.</text>
</comment>
<dbReference type="Gene3D" id="3.60.90.10">
    <property type="entry name" value="S-adenosylmethionine decarboxylase"/>
    <property type="match status" value="1"/>
</dbReference>